<keyword evidence="1" id="KW-0547">Nucleotide-binding</keyword>
<protein>
    <submittedName>
        <fullName evidence="3">Ras GTPase</fullName>
    </submittedName>
</protein>
<dbReference type="InterPro" id="IPR020849">
    <property type="entry name" value="Small_GTPase_Ras-type"/>
</dbReference>
<dbReference type="PANTHER" id="PTHR24070">
    <property type="entry name" value="RAS, DI-RAS, AND RHEB FAMILY MEMBERS OF SMALL GTPASE SUPERFAMILY"/>
    <property type="match status" value="1"/>
</dbReference>
<gene>
    <name evidence="3" type="primary">RAS1_2</name>
    <name evidence="3" type="ORF">TWF730_004828</name>
</gene>
<dbReference type="SMART" id="SM00175">
    <property type="entry name" value="RAB"/>
    <property type="match status" value="1"/>
</dbReference>
<dbReference type="GO" id="GO:0003924">
    <property type="term" value="F:GTPase activity"/>
    <property type="evidence" value="ECO:0007669"/>
    <property type="project" value="InterPro"/>
</dbReference>
<dbReference type="Proteomes" id="UP001373714">
    <property type="component" value="Unassembled WGS sequence"/>
</dbReference>
<proteinExistence type="predicted"/>
<organism evidence="3 4">
    <name type="scientific">Orbilia blumenaviensis</name>
    <dbReference type="NCBI Taxonomy" id="1796055"/>
    <lineage>
        <taxon>Eukaryota</taxon>
        <taxon>Fungi</taxon>
        <taxon>Dikarya</taxon>
        <taxon>Ascomycota</taxon>
        <taxon>Pezizomycotina</taxon>
        <taxon>Orbiliomycetes</taxon>
        <taxon>Orbiliales</taxon>
        <taxon>Orbiliaceae</taxon>
        <taxon>Orbilia</taxon>
    </lineage>
</organism>
<dbReference type="SMART" id="SM00173">
    <property type="entry name" value="RAS"/>
    <property type="match status" value="1"/>
</dbReference>
<sequence length="217" mass="24971">MFLRQYNLLIIGPPGSGKLNFMVQFMGYRSCWESIEDLYVRDDSHRKQCVIDDEVTILDLSETGDLDTSPTGLTHEMIQNSEGIILMYSITSRETFEMLPTIYEEIRRMKGPHSFQMTIVGNKCDLESKRVVLSEEGQDMAEVLGAGFYECSARTRVNIDQSVYDLVRRVRDSGEPEEPQCRSRPNRCHAELSKHSEGRRRRSWLGGLVDRVIKRGK</sequence>
<comment type="caution">
    <text evidence="3">The sequence shown here is derived from an EMBL/GenBank/DDBJ whole genome shotgun (WGS) entry which is preliminary data.</text>
</comment>
<evidence type="ECO:0000256" key="2">
    <source>
        <dbReference type="ARBA" id="ARBA00023134"/>
    </source>
</evidence>
<dbReference type="EMBL" id="JAVHNS010000019">
    <property type="protein sequence ID" value="KAK6330335.1"/>
    <property type="molecule type" value="Genomic_DNA"/>
</dbReference>
<dbReference type="InterPro" id="IPR001806">
    <property type="entry name" value="Small_GTPase"/>
</dbReference>
<evidence type="ECO:0000256" key="1">
    <source>
        <dbReference type="ARBA" id="ARBA00022741"/>
    </source>
</evidence>
<dbReference type="InterPro" id="IPR027417">
    <property type="entry name" value="P-loop_NTPase"/>
</dbReference>
<dbReference type="GO" id="GO:0007165">
    <property type="term" value="P:signal transduction"/>
    <property type="evidence" value="ECO:0007669"/>
    <property type="project" value="InterPro"/>
</dbReference>
<dbReference type="SUPFAM" id="SSF52540">
    <property type="entry name" value="P-loop containing nucleoside triphosphate hydrolases"/>
    <property type="match status" value="1"/>
</dbReference>
<reference evidence="3 4" key="1">
    <citation type="submission" date="2019-10" db="EMBL/GenBank/DDBJ databases">
        <authorList>
            <person name="Palmer J.M."/>
        </authorList>
    </citation>
    <scope>NUCLEOTIDE SEQUENCE [LARGE SCALE GENOMIC DNA]</scope>
    <source>
        <strain evidence="3 4">TWF730</strain>
    </source>
</reference>
<dbReference type="AlphaFoldDB" id="A0AAV9TXD3"/>
<dbReference type="Pfam" id="PF00071">
    <property type="entry name" value="Ras"/>
    <property type="match status" value="1"/>
</dbReference>
<dbReference type="PROSITE" id="PS51421">
    <property type="entry name" value="RAS"/>
    <property type="match status" value="1"/>
</dbReference>
<accession>A0AAV9TXD3</accession>
<dbReference type="PRINTS" id="PR00449">
    <property type="entry name" value="RASTRNSFRMNG"/>
</dbReference>
<dbReference type="PROSITE" id="PS51419">
    <property type="entry name" value="RAB"/>
    <property type="match status" value="1"/>
</dbReference>
<keyword evidence="4" id="KW-1185">Reference proteome</keyword>
<dbReference type="GO" id="GO:0005525">
    <property type="term" value="F:GTP binding"/>
    <property type="evidence" value="ECO:0007669"/>
    <property type="project" value="UniProtKB-KW"/>
</dbReference>
<dbReference type="Gene3D" id="3.40.50.300">
    <property type="entry name" value="P-loop containing nucleotide triphosphate hydrolases"/>
    <property type="match status" value="1"/>
</dbReference>
<evidence type="ECO:0000313" key="4">
    <source>
        <dbReference type="Proteomes" id="UP001373714"/>
    </source>
</evidence>
<keyword evidence="2" id="KW-0342">GTP-binding</keyword>
<dbReference type="GO" id="GO:0016020">
    <property type="term" value="C:membrane"/>
    <property type="evidence" value="ECO:0007669"/>
    <property type="project" value="InterPro"/>
</dbReference>
<name>A0AAV9TXD3_9PEZI</name>
<evidence type="ECO:0000313" key="3">
    <source>
        <dbReference type="EMBL" id="KAK6330335.1"/>
    </source>
</evidence>